<accession>A0ABT3RPA1</accession>
<dbReference type="EMBL" id="JAPFQN010000003">
    <property type="protein sequence ID" value="MCX2743446.1"/>
    <property type="molecule type" value="Genomic_DNA"/>
</dbReference>
<name>A0ABT3RPA1_9BACT</name>
<organism evidence="2 3">
    <name type="scientific">Mangrovivirga halotolerans</name>
    <dbReference type="NCBI Taxonomy" id="2993936"/>
    <lineage>
        <taxon>Bacteria</taxon>
        <taxon>Pseudomonadati</taxon>
        <taxon>Bacteroidota</taxon>
        <taxon>Cytophagia</taxon>
        <taxon>Cytophagales</taxon>
        <taxon>Mangrovivirgaceae</taxon>
        <taxon>Mangrovivirga</taxon>
    </lineage>
</organism>
<proteinExistence type="predicted"/>
<protein>
    <submittedName>
        <fullName evidence="2">RimK/LysX family protein</fullName>
    </submittedName>
</protein>
<dbReference type="InterPro" id="IPR008503">
    <property type="entry name" value="Asp_endopeptidase"/>
</dbReference>
<dbReference type="PANTHER" id="PTHR38037:SF2">
    <property type="entry name" value="ATP-DEPENDENT ZINC PROTEASE DOMAIN-CONTAINING PROTEIN-RELATED"/>
    <property type="match status" value="1"/>
</dbReference>
<reference evidence="2 3" key="1">
    <citation type="submission" date="2022-11" db="EMBL/GenBank/DDBJ databases">
        <title>The characterization of three novel Bacteroidetes species and genomic analysis of their roles in tidal elemental geochemical cycles.</title>
        <authorList>
            <person name="Ma K."/>
        </authorList>
    </citation>
    <scope>NUCLEOTIDE SEQUENCE [LARGE SCALE GENOMIC DNA]</scope>
    <source>
        <strain evidence="2 3">M17</strain>
    </source>
</reference>
<dbReference type="InterPro" id="IPR021109">
    <property type="entry name" value="Peptidase_aspartic_dom_sf"/>
</dbReference>
<gene>
    <name evidence="2" type="ORF">OO013_06185</name>
</gene>
<sequence length="139" mass="16038">MEIIGRLELVDLPELHLERIEAKIDTGAYRSAIHYKDLKVETINGKETLIVTLDLMGDKPIEKKFTDFKVTKVKSSFGDRLKRYFIRTKIKIGTKSKMVDLSFSDRSDMRFPILIGRKVLAKTFLVDVSAKHLHTPHHD</sequence>
<evidence type="ECO:0000259" key="1">
    <source>
        <dbReference type="Pfam" id="PF05618"/>
    </source>
</evidence>
<dbReference type="Gene3D" id="2.40.70.10">
    <property type="entry name" value="Acid Proteases"/>
    <property type="match status" value="1"/>
</dbReference>
<keyword evidence="3" id="KW-1185">Reference proteome</keyword>
<dbReference type="SUPFAM" id="SSF50630">
    <property type="entry name" value="Acid proteases"/>
    <property type="match status" value="1"/>
</dbReference>
<evidence type="ECO:0000313" key="3">
    <source>
        <dbReference type="Proteomes" id="UP001209885"/>
    </source>
</evidence>
<feature type="domain" description="Retropepsin-like aspartic endopeptidase" evidence="1">
    <location>
        <begin position="3"/>
        <end position="135"/>
    </location>
</feature>
<dbReference type="Pfam" id="PF05618">
    <property type="entry name" value="Zn_protease"/>
    <property type="match status" value="1"/>
</dbReference>
<dbReference type="Proteomes" id="UP001209885">
    <property type="component" value="Unassembled WGS sequence"/>
</dbReference>
<dbReference type="PANTHER" id="PTHR38037">
    <property type="entry name" value="ZN_PROTEASE DOMAIN-CONTAINING PROTEIN"/>
    <property type="match status" value="1"/>
</dbReference>
<comment type="caution">
    <text evidence="2">The sequence shown here is derived from an EMBL/GenBank/DDBJ whole genome shotgun (WGS) entry which is preliminary data.</text>
</comment>
<evidence type="ECO:0000313" key="2">
    <source>
        <dbReference type="EMBL" id="MCX2743446.1"/>
    </source>
</evidence>
<dbReference type="RefSeq" id="WP_266055827.1">
    <property type="nucleotide sequence ID" value="NZ_JAPFQN010000003.1"/>
</dbReference>